<evidence type="ECO:0000313" key="1">
    <source>
        <dbReference type="EMBL" id="GBM00732.1"/>
    </source>
</evidence>
<dbReference type="Proteomes" id="UP000499080">
    <property type="component" value="Unassembled WGS sequence"/>
</dbReference>
<sequence>MNTKHGCQLLYSLIILKIPTERVKRLFTERLKGSLLENMYSQRVNLVSPFFYSCKQILSDLFHLSASPSSRGGARDEKERVALQLDTWTAPYTRNKIRPSRGCSERERTIRRKYNEKCKLMKGLGLFLVLSRQKTFSIASSPLLSLSSVREEDGE</sequence>
<dbReference type="AlphaFoldDB" id="A0A4Y2C8H2"/>
<gene>
    <name evidence="1" type="ORF">AVEN_150901_1</name>
</gene>
<proteinExistence type="predicted"/>
<accession>A0A4Y2C8H2</accession>
<evidence type="ECO:0000313" key="2">
    <source>
        <dbReference type="Proteomes" id="UP000499080"/>
    </source>
</evidence>
<organism evidence="1 2">
    <name type="scientific">Araneus ventricosus</name>
    <name type="common">Orbweaver spider</name>
    <name type="synonym">Epeira ventricosa</name>
    <dbReference type="NCBI Taxonomy" id="182803"/>
    <lineage>
        <taxon>Eukaryota</taxon>
        <taxon>Metazoa</taxon>
        <taxon>Ecdysozoa</taxon>
        <taxon>Arthropoda</taxon>
        <taxon>Chelicerata</taxon>
        <taxon>Arachnida</taxon>
        <taxon>Araneae</taxon>
        <taxon>Araneomorphae</taxon>
        <taxon>Entelegynae</taxon>
        <taxon>Araneoidea</taxon>
        <taxon>Araneidae</taxon>
        <taxon>Araneus</taxon>
    </lineage>
</organism>
<reference evidence="1 2" key="1">
    <citation type="journal article" date="2019" name="Sci. Rep.">
        <title>Orb-weaving spider Araneus ventricosus genome elucidates the spidroin gene catalogue.</title>
        <authorList>
            <person name="Kono N."/>
            <person name="Nakamura H."/>
            <person name="Ohtoshi R."/>
            <person name="Moran D.A.P."/>
            <person name="Shinohara A."/>
            <person name="Yoshida Y."/>
            <person name="Fujiwara M."/>
            <person name="Mori M."/>
            <person name="Tomita M."/>
            <person name="Arakawa K."/>
        </authorList>
    </citation>
    <scope>NUCLEOTIDE SEQUENCE [LARGE SCALE GENOMIC DNA]</scope>
</reference>
<protein>
    <submittedName>
        <fullName evidence="1">Uncharacterized protein</fullName>
    </submittedName>
</protein>
<keyword evidence="2" id="KW-1185">Reference proteome</keyword>
<name>A0A4Y2C8H2_ARAVE</name>
<dbReference type="EMBL" id="BGPR01000160">
    <property type="protein sequence ID" value="GBM00732.1"/>
    <property type="molecule type" value="Genomic_DNA"/>
</dbReference>
<comment type="caution">
    <text evidence="1">The sequence shown here is derived from an EMBL/GenBank/DDBJ whole genome shotgun (WGS) entry which is preliminary data.</text>
</comment>